<dbReference type="AlphaFoldDB" id="A0A5N6R4P4"/>
<protein>
    <submittedName>
        <fullName evidence="2">Uncharacterized protein</fullName>
    </submittedName>
</protein>
<name>A0A5N6R4P4_9ROSI</name>
<evidence type="ECO:0000256" key="1">
    <source>
        <dbReference type="SAM" id="MobiDB-lite"/>
    </source>
</evidence>
<keyword evidence="3" id="KW-1185">Reference proteome</keyword>
<sequence length="68" mass="7946">MESHKGPFLRPNVRKIRSLQAPFRSTHGIRASKPLPPTRNYGFMTNRVRPMPYARHHNQPWTQQVPDG</sequence>
<organism evidence="2 3">
    <name type="scientific">Carpinus fangiana</name>
    <dbReference type="NCBI Taxonomy" id="176857"/>
    <lineage>
        <taxon>Eukaryota</taxon>
        <taxon>Viridiplantae</taxon>
        <taxon>Streptophyta</taxon>
        <taxon>Embryophyta</taxon>
        <taxon>Tracheophyta</taxon>
        <taxon>Spermatophyta</taxon>
        <taxon>Magnoliopsida</taxon>
        <taxon>eudicotyledons</taxon>
        <taxon>Gunneridae</taxon>
        <taxon>Pentapetalae</taxon>
        <taxon>rosids</taxon>
        <taxon>fabids</taxon>
        <taxon>Fagales</taxon>
        <taxon>Betulaceae</taxon>
        <taxon>Carpinus</taxon>
    </lineage>
</organism>
<accession>A0A5N6R4P4</accession>
<reference evidence="2 3" key="1">
    <citation type="submission" date="2019-06" db="EMBL/GenBank/DDBJ databases">
        <title>A chromosomal-level reference genome of Carpinus fangiana (Coryloideae, Betulaceae).</title>
        <authorList>
            <person name="Yang X."/>
            <person name="Wang Z."/>
            <person name="Zhang L."/>
            <person name="Hao G."/>
            <person name="Liu J."/>
            <person name="Yang Y."/>
        </authorList>
    </citation>
    <scope>NUCLEOTIDE SEQUENCE [LARGE SCALE GENOMIC DNA]</scope>
    <source>
        <strain evidence="2">Cfa_2016G</strain>
        <tissue evidence="2">Leaf</tissue>
    </source>
</reference>
<dbReference type="EMBL" id="CM017325">
    <property type="protein sequence ID" value="KAE8055950.1"/>
    <property type="molecule type" value="Genomic_DNA"/>
</dbReference>
<gene>
    <name evidence="2" type="ORF">FH972_012758</name>
</gene>
<feature type="region of interest" description="Disordered" evidence="1">
    <location>
        <begin position="21"/>
        <end position="44"/>
    </location>
</feature>
<proteinExistence type="predicted"/>
<evidence type="ECO:0000313" key="3">
    <source>
        <dbReference type="Proteomes" id="UP000327013"/>
    </source>
</evidence>
<evidence type="ECO:0000313" key="2">
    <source>
        <dbReference type="EMBL" id="KAE8055950.1"/>
    </source>
</evidence>
<dbReference type="Proteomes" id="UP000327013">
    <property type="component" value="Chromosome 5"/>
</dbReference>